<accession>S4PZK3</accession>
<feature type="chain" id="PRO_5013311469" description="Secreted protein" evidence="1">
    <location>
        <begin position="16"/>
        <end position="68"/>
    </location>
</feature>
<protein>
    <recommendedName>
        <fullName evidence="3">Secreted protein</fullName>
    </recommendedName>
</protein>
<keyword evidence="1" id="KW-0732">Signal</keyword>
<evidence type="ECO:0008006" key="3">
    <source>
        <dbReference type="Google" id="ProtNLM"/>
    </source>
</evidence>
<dbReference type="AlphaFoldDB" id="S4PZK3"/>
<feature type="signal peptide" evidence="1">
    <location>
        <begin position="1"/>
        <end position="15"/>
    </location>
</feature>
<reference evidence="2" key="2">
    <citation type="submission" date="2013-05" db="EMBL/GenBank/DDBJ databases">
        <authorList>
            <person name="Carter J.-M."/>
            <person name="Baker S.C."/>
            <person name="Pink R."/>
            <person name="Carter D.R.F."/>
            <person name="Collins A."/>
            <person name="Tomlin J."/>
            <person name="Gibbs M."/>
            <person name="Breuker C.J."/>
        </authorList>
    </citation>
    <scope>NUCLEOTIDE SEQUENCE</scope>
    <source>
        <tissue evidence="2">Ovary</tissue>
    </source>
</reference>
<reference evidence="2" key="1">
    <citation type="journal article" date="2013" name="BMC Genomics">
        <title>Unscrambling butterfly oogenesis.</title>
        <authorList>
            <person name="Carter J.M."/>
            <person name="Baker S.C."/>
            <person name="Pink R."/>
            <person name="Carter D.R."/>
            <person name="Collins A."/>
            <person name="Tomlin J."/>
            <person name="Gibbs M."/>
            <person name="Breuker C.J."/>
        </authorList>
    </citation>
    <scope>NUCLEOTIDE SEQUENCE</scope>
    <source>
        <tissue evidence="2">Ovary</tissue>
    </source>
</reference>
<organism evidence="2">
    <name type="scientific">Pararge aegeria</name>
    <name type="common">speckled wood butterfly</name>
    <dbReference type="NCBI Taxonomy" id="116150"/>
    <lineage>
        <taxon>Eukaryota</taxon>
        <taxon>Metazoa</taxon>
        <taxon>Ecdysozoa</taxon>
        <taxon>Arthropoda</taxon>
        <taxon>Hexapoda</taxon>
        <taxon>Insecta</taxon>
        <taxon>Pterygota</taxon>
        <taxon>Neoptera</taxon>
        <taxon>Endopterygota</taxon>
        <taxon>Lepidoptera</taxon>
        <taxon>Glossata</taxon>
        <taxon>Ditrysia</taxon>
        <taxon>Papilionoidea</taxon>
        <taxon>Nymphalidae</taxon>
        <taxon>Satyrinae</taxon>
        <taxon>Satyrini</taxon>
        <taxon>Parargina</taxon>
        <taxon>Pararge</taxon>
    </lineage>
</organism>
<name>S4PZK3_9NEOP</name>
<proteinExistence type="predicted"/>
<dbReference type="EMBL" id="GAIX01001388">
    <property type="protein sequence ID" value="JAA91172.1"/>
    <property type="molecule type" value="Transcribed_RNA"/>
</dbReference>
<evidence type="ECO:0000256" key="1">
    <source>
        <dbReference type="SAM" id="SignalP"/>
    </source>
</evidence>
<sequence length="68" mass="7725">MFSYIVGCVFKLSMCFCPVVLVDHGQRSTGRSGRRGSSQDVLRIATKRTRVPRLRVIVTLKQCERLVI</sequence>
<evidence type="ECO:0000313" key="2">
    <source>
        <dbReference type="EMBL" id="JAA91172.1"/>
    </source>
</evidence>